<dbReference type="Pfam" id="PF00078">
    <property type="entry name" value="RVT_1"/>
    <property type="match status" value="1"/>
</dbReference>
<dbReference type="PANTHER" id="PTHR33240">
    <property type="entry name" value="OS08G0508500 PROTEIN"/>
    <property type="match status" value="1"/>
</dbReference>
<dbReference type="CDD" id="cd00303">
    <property type="entry name" value="retropepsin_like"/>
    <property type="match status" value="1"/>
</dbReference>
<sequence length="761" mass="87456">MKIRQVPLTEQPRPRTSGDLPPKKLERMNRRLDEVDSKVHRATSSAPELTKALADTRRSPLTRRLRQIELHERVRLKIDSYTGEEDPKKWLTAFNLAMRREKYKSYDEREANYCQVFVEHMAKDALTWFSNLPAESIDNFDDLTNAFLKHYSMHMTRITRNMFTTTQTQGEPLRSFMERFKQAARDTGDMPDSVPLEALRNGLWYDSKFKEDLSLKPPATLEDAFHRSRNYIFLEEDQRFYAEKHGDRRATSSLLTAFAAADNKPEQEPHHIKKRATDVATPDLDDSDTFCRLHGTGDHSTRNCRRLTRDLLRRYQHGELPPIKGDRSRHRRKPAQPVIPENTPDDITNYSDESGQEINMIMSNPIHRDSISTITKHEYAAVEHDRNPTREEIPTIIFTDQDTAGLDTPHVDPLVVSLHISDSSVARILIDTGSTVNLIYKETLNRMEISRDQIKRSLYSLTGFTSEHVSSEGTIRLPIHVGGTTKAAEFFVIDKPAIYNAILGTPWLHEMKAVVSTFHQCVKFPAQSGIYTLRGNQGAARSCFLYERRLRLAATCTANEEMDPRLPYHQRPKPALVDEVNIDESRPERCVGIDMKGIDPAITSHELNVDSTYKPMRQKRRKLGADKAQAVNEEVEKLLRAGSITEVKYPEWLANPVVVKKKNGKWRVCVDFTDLNKACPKDSFPLPHIDRLVEATAGNELLSFMDAFSGYNQIFMHPDDREKTAFITDRGTYCYKVMPWPEERRRHLSTISEQNVRGPAR</sequence>
<dbReference type="OrthoDB" id="2919534at2759"/>
<accession>A0A6D2KM20</accession>
<dbReference type="InterPro" id="IPR005162">
    <property type="entry name" value="Retrotrans_gag_dom"/>
</dbReference>
<evidence type="ECO:0000313" key="4">
    <source>
        <dbReference type="EMBL" id="CAA7052947.1"/>
    </source>
</evidence>
<dbReference type="Pfam" id="PF08284">
    <property type="entry name" value="RVP_2"/>
    <property type="match status" value="1"/>
</dbReference>
<dbReference type="Pfam" id="PF03732">
    <property type="entry name" value="Retrotrans_gag"/>
    <property type="match status" value="1"/>
</dbReference>
<feature type="region of interest" description="Disordered" evidence="1">
    <location>
        <begin position="262"/>
        <end position="284"/>
    </location>
</feature>
<feature type="domain" description="Retrotransposon gag" evidence="3">
    <location>
        <begin position="116"/>
        <end position="204"/>
    </location>
</feature>
<proteinExistence type="predicted"/>
<dbReference type="SUPFAM" id="SSF56672">
    <property type="entry name" value="DNA/RNA polymerases"/>
    <property type="match status" value="1"/>
</dbReference>
<dbReference type="SUPFAM" id="SSF50630">
    <property type="entry name" value="Acid proteases"/>
    <property type="match status" value="1"/>
</dbReference>
<organism evidence="4 5">
    <name type="scientific">Microthlaspi erraticum</name>
    <dbReference type="NCBI Taxonomy" id="1685480"/>
    <lineage>
        <taxon>Eukaryota</taxon>
        <taxon>Viridiplantae</taxon>
        <taxon>Streptophyta</taxon>
        <taxon>Embryophyta</taxon>
        <taxon>Tracheophyta</taxon>
        <taxon>Spermatophyta</taxon>
        <taxon>Magnoliopsida</taxon>
        <taxon>eudicotyledons</taxon>
        <taxon>Gunneridae</taxon>
        <taxon>Pentapetalae</taxon>
        <taxon>rosids</taxon>
        <taxon>malvids</taxon>
        <taxon>Brassicales</taxon>
        <taxon>Brassicaceae</taxon>
        <taxon>Coluteocarpeae</taxon>
        <taxon>Microthlaspi</taxon>
    </lineage>
</organism>
<name>A0A6D2KM20_9BRAS</name>
<dbReference type="Gene3D" id="3.10.10.10">
    <property type="entry name" value="HIV Type 1 Reverse Transcriptase, subunit A, domain 1"/>
    <property type="match status" value="1"/>
</dbReference>
<protein>
    <submittedName>
        <fullName evidence="4">Uncharacterized protein</fullName>
    </submittedName>
</protein>
<evidence type="ECO:0000259" key="3">
    <source>
        <dbReference type="Pfam" id="PF03732"/>
    </source>
</evidence>
<dbReference type="AlphaFoldDB" id="A0A6D2KM20"/>
<dbReference type="CDD" id="cd01647">
    <property type="entry name" value="RT_LTR"/>
    <property type="match status" value="1"/>
</dbReference>
<dbReference type="InterPro" id="IPR000477">
    <property type="entry name" value="RT_dom"/>
</dbReference>
<dbReference type="PANTHER" id="PTHR33240:SF8">
    <property type="entry name" value="OS03G0439900 PROTEIN"/>
    <property type="match status" value="1"/>
</dbReference>
<keyword evidence="5" id="KW-1185">Reference proteome</keyword>
<reference evidence="4" key="1">
    <citation type="submission" date="2020-01" db="EMBL/GenBank/DDBJ databases">
        <authorList>
            <person name="Mishra B."/>
        </authorList>
    </citation>
    <scope>NUCLEOTIDE SEQUENCE [LARGE SCALE GENOMIC DNA]</scope>
</reference>
<gene>
    <name evidence="4" type="ORF">MERR_LOCUS40182</name>
</gene>
<evidence type="ECO:0000256" key="1">
    <source>
        <dbReference type="SAM" id="MobiDB-lite"/>
    </source>
</evidence>
<dbReference type="InterPro" id="IPR021109">
    <property type="entry name" value="Peptidase_aspartic_dom_sf"/>
</dbReference>
<feature type="domain" description="Reverse transcriptase" evidence="2">
    <location>
        <begin position="659"/>
        <end position="739"/>
    </location>
</feature>
<evidence type="ECO:0000259" key="2">
    <source>
        <dbReference type="Pfam" id="PF00078"/>
    </source>
</evidence>
<dbReference type="Proteomes" id="UP000467841">
    <property type="component" value="Unassembled WGS sequence"/>
</dbReference>
<feature type="region of interest" description="Disordered" evidence="1">
    <location>
        <begin position="319"/>
        <end position="349"/>
    </location>
</feature>
<evidence type="ECO:0000313" key="5">
    <source>
        <dbReference type="Proteomes" id="UP000467841"/>
    </source>
</evidence>
<dbReference type="EMBL" id="CACVBM020001517">
    <property type="protein sequence ID" value="CAA7052947.1"/>
    <property type="molecule type" value="Genomic_DNA"/>
</dbReference>
<comment type="caution">
    <text evidence="4">The sequence shown here is derived from an EMBL/GenBank/DDBJ whole genome shotgun (WGS) entry which is preliminary data.</text>
</comment>
<feature type="region of interest" description="Disordered" evidence="1">
    <location>
        <begin position="1"/>
        <end position="26"/>
    </location>
</feature>
<dbReference type="InterPro" id="IPR043502">
    <property type="entry name" value="DNA/RNA_pol_sf"/>
</dbReference>
<dbReference type="Gene3D" id="2.40.70.10">
    <property type="entry name" value="Acid Proteases"/>
    <property type="match status" value="1"/>
</dbReference>